<evidence type="ECO:0000256" key="1">
    <source>
        <dbReference type="ARBA" id="ARBA00004651"/>
    </source>
</evidence>
<evidence type="ECO:0000256" key="8">
    <source>
        <dbReference type="ARBA" id="ARBA00023170"/>
    </source>
</evidence>
<evidence type="ECO:0000256" key="7">
    <source>
        <dbReference type="ARBA" id="ARBA00023136"/>
    </source>
</evidence>
<dbReference type="GO" id="GO:0005549">
    <property type="term" value="F:odorant binding"/>
    <property type="evidence" value="ECO:0007669"/>
    <property type="project" value="InterPro"/>
</dbReference>
<feature type="transmembrane region" description="Helical" evidence="10">
    <location>
        <begin position="66"/>
        <end position="84"/>
    </location>
</feature>
<feature type="transmembrane region" description="Helical" evidence="10">
    <location>
        <begin position="201"/>
        <end position="219"/>
    </location>
</feature>
<keyword evidence="3 10" id="KW-0716">Sensory transduction</keyword>
<gene>
    <name evidence="11" type="ORF">PUN28_005060</name>
</gene>
<dbReference type="InterPro" id="IPR004117">
    <property type="entry name" value="7tm6_olfct_rcpt"/>
</dbReference>
<dbReference type="GO" id="GO:0004984">
    <property type="term" value="F:olfactory receptor activity"/>
    <property type="evidence" value="ECO:0007669"/>
    <property type="project" value="InterPro"/>
</dbReference>
<evidence type="ECO:0000256" key="6">
    <source>
        <dbReference type="ARBA" id="ARBA00022989"/>
    </source>
</evidence>
<reference evidence="11 12" key="1">
    <citation type="submission" date="2023-03" db="EMBL/GenBank/DDBJ databases">
        <title>High recombination rates correlate with genetic variation in Cardiocondyla obscurior ants.</title>
        <authorList>
            <person name="Errbii M."/>
        </authorList>
    </citation>
    <scope>NUCLEOTIDE SEQUENCE [LARGE SCALE GENOMIC DNA]</scope>
    <source>
        <strain evidence="11">Alpha-2009</strain>
        <tissue evidence="11">Whole body</tissue>
    </source>
</reference>
<sequence length="394" mass="46097">MEFHGYRYYKVYRIFLLPLGLWPYGDSHFKRIQTIFCTLTILFLIIAQLLKLFTMECTFEFVLTDLSYAIPSIVYLLKYVTFCIQSRKIREFMECIRVDWNELQDEEELEIIRKYARTARTYLYAFVGVSYPGTVAYISLPFLPDILDIVAPLNESRTRILPFPVEYFLDEQKYFYLLLSHSIVAIIIGIVTIVTTETLTFAYFCHICGMFEIVSYRIMSAFGKSLSVLLTLNKENTIRIKLIAAVKIHQKAFELFEILTSTLSLSYFTLIILGVASLSINLFRLFQVTTLSEQKKEIVLYIVFVIGHFYYMFMCNYMGQIVIDSSTDIFKKACDTQWYATSSRTQKLMLFIMQRSMKSCKIVMGKLYYVSLEQFTTLASMSLSYFTVIYSVQQ</sequence>
<evidence type="ECO:0000256" key="5">
    <source>
        <dbReference type="ARBA" id="ARBA00022725"/>
    </source>
</evidence>
<dbReference type="GO" id="GO:0007165">
    <property type="term" value="P:signal transduction"/>
    <property type="evidence" value="ECO:0007669"/>
    <property type="project" value="UniProtKB-KW"/>
</dbReference>
<comment type="caution">
    <text evidence="11">The sequence shown here is derived from an EMBL/GenBank/DDBJ whole genome shotgun (WGS) entry which is preliminary data.</text>
</comment>
<dbReference type="PANTHER" id="PTHR21137">
    <property type="entry name" value="ODORANT RECEPTOR"/>
    <property type="match status" value="1"/>
</dbReference>
<feature type="transmembrane region" description="Helical" evidence="10">
    <location>
        <begin position="174"/>
        <end position="194"/>
    </location>
</feature>
<feature type="transmembrane region" description="Helical" evidence="10">
    <location>
        <begin position="265"/>
        <end position="286"/>
    </location>
</feature>
<evidence type="ECO:0000256" key="3">
    <source>
        <dbReference type="ARBA" id="ARBA00022606"/>
    </source>
</evidence>
<comment type="subcellular location">
    <subcellularLocation>
        <location evidence="1 10">Cell membrane</location>
        <topology evidence="1 10">Multi-pass membrane protein</topology>
    </subcellularLocation>
</comment>
<feature type="transmembrane region" description="Helical" evidence="10">
    <location>
        <begin position="298"/>
        <end position="319"/>
    </location>
</feature>
<protein>
    <recommendedName>
        <fullName evidence="10">Odorant receptor</fullName>
    </recommendedName>
</protein>
<comment type="similarity">
    <text evidence="10">Belongs to the insect chemoreceptor superfamily. Heteromeric odorant receptor channel (TC 1.A.69) family.</text>
</comment>
<evidence type="ECO:0000256" key="2">
    <source>
        <dbReference type="ARBA" id="ARBA00022475"/>
    </source>
</evidence>
<evidence type="ECO:0000313" key="12">
    <source>
        <dbReference type="Proteomes" id="UP001430953"/>
    </source>
</evidence>
<dbReference type="PANTHER" id="PTHR21137:SF35">
    <property type="entry name" value="ODORANT RECEPTOR 19A-RELATED"/>
    <property type="match status" value="1"/>
</dbReference>
<name>A0AAW2GEI5_9HYME</name>
<keyword evidence="6 10" id="KW-1133">Transmembrane helix</keyword>
<dbReference type="Proteomes" id="UP001430953">
    <property type="component" value="Unassembled WGS sequence"/>
</dbReference>
<keyword evidence="9 10" id="KW-0807">Transducer</keyword>
<evidence type="ECO:0000256" key="4">
    <source>
        <dbReference type="ARBA" id="ARBA00022692"/>
    </source>
</evidence>
<keyword evidence="7 10" id="KW-0472">Membrane</keyword>
<feature type="transmembrane region" description="Helical" evidence="10">
    <location>
        <begin position="36"/>
        <end position="54"/>
    </location>
</feature>
<keyword evidence="8 10" id="KW-0675">Receptor</keyword>
<dbReference type="EMBL" id="JADYXP020000004">
    <property type="protein sequence ID" value="KAL0126433.1"/>
    <property type="molecule type" value="Genomic_DNA"/>
</dbReference>
<dbReference type="GO" id="GO:0005886">
    <property type="term" value="C:plasma membrane"/>
    <property type="evidence" value="ECO:0007669"/>
    <property type="project" value="UniProtKB-SubCell"/>
</dbReference>
<keyword evidence="4 10" id="KW-0812">Transmembrane</keyword>
<evidence type="ECO:0000256" key="9">
    <source>
        <dbReference type="ARBA" id="ARBA00023224"/>
    </source>
</evidence>
<accession>A0AAW2GEI5</accession>
<proteinExistence type="inferred from homology"/>
<dbReference type="AlphaFoldDB" id="A0AAW2GEI5"/>
<evidence type="ECO:0000256" key="10">
    <source>
        <dbReference type="RuleBase" id="RU351113"/>
    </source>
</evidence>
<keyword evidence="5 10" id="KW-0552">Olfaction</keyword>
<feature type="transmembrane region" description="Helical" evidence="10">
    <location>
        <begin position="122"/>
        <end position="143"/>
    </location>
</feature>
<dbReference type="Pfam" id="PF02949">
    <property type="entry name" value="7tm_6"/>
    <property type="match status" value="1"/>
</dbReference>
<keyword evidence="12" id="KW-1185">Reference proteome</keyword>
<evidence type="ECO:0000313" key="11">
    <source>
        <dbReference type="EMBL" id="KAL0126433.1"/>
    </source>
</evidence>
<keyword evidence="2" id="KW-1003">Cell membrane</keyword>
<organism evidence="11 12">
    <name type="scientific">Cardiocondyla obscurior</name>
    <dbReference type="NCBI Taxonomy" id="286306"/>
    <lineage>
        <taxon>Eukaryota</taxon>
        <taxon>Metazoa</taxon>
        <taxon>Ecdysozoa</taxon>
        <taxon>Arthropoda</taxon>
        <taxon>Hexapoda</taxon>
        <taxon>Insecta</taxon>
        <taxon>Pterygota</taxon>
        <taxon>Neoptera</taxon>
        <taxon>Endopterygota</taxon>
        <taxon>Hymenoptera</taxon>
        <taxon>Apocrita</taxon>
        <taxon>Aculeata</taxon>
        <taxon>Formicoidea</taxon>
        <taxon>Formicidae</taxon>
        <taxon>Myrmicinae</taxon>
        <taxon>Cardiocondyla</taxon>
    </lineage>
</organism>